<name>A0AB39CCI6_9VIRU</name>
<evidence type="ECO:0000313" key="1">
    <source>
        <dbReference type="EMBL" id="XDJ14570.1"/>
    </source>
</evidence>
<organism evidence="1">
    <name type="scientific">Pseudomonas phage RVTF4</name>
    <dbReference type="NCBI Taxonomy" id="3236931"/>
    <lineage>
        <taxon>Viruses</taxon>
    </lineage>
</organism>
<accession>A0AB39CCI6</accession>
<proteinExistence type="predicted"/>
<reference evidence="1" key="1">
    <citation type="submission" date="2024-07" db="EMBL/GenBank/DDBJ databases">
        <authorList>
            <person name="Bringhurst R.M."/>
            <person name="Homer T.E."/>
        </authorList>
    </citation>
    <scope>NUCLEOTIDE SEQUENCE</scope>
</reference>
<sequence>MTPLPEPHNDVNLFNDTLEAALVGAFLYEIDTFSRQAEQARYYVFANEADGTSFSYNIGNYTDASPVFIRLKASLEGRGYANVRMEGTQVVFKATRKPVEEVAPE</sequence>
<protein>
    <submittedName>
        <fullName evidence="1">Uncharacterized protein</fullName>
    </submittedName>
</protein>
<dbReference type="EMBL" id="PQ015378">
    <property type="protein sequence ID" value="XDJ14570.1"/>
    <property type="molecule type" value="Genomic_DNA"/>
</dbReference>